<evidence type="ECO:0000256" key="2">
    <source>
        <dbReference type="ARBA" id="ARBA00022771"/>
    </source>
</evidence>
<dbReference type="GO" id="GO:0000795">
    <property type="term" value="C:synaptonemal complex"/>
    <property type="evidence" value="ECO:0007669"/>
    <property type="project" value="InterPro"/>
</dbReference>
<dbReference type="GO" id="GO:0008270">
    <property type="term" value="F:zinc ion binding"/>
    <property type="evidence" value="ECO:0007669"/>
    <property type="project" value="UniProtKB-KW"/>
</dbReference>
<keyword evidence="8" id="KW-0436">Ligase</keyword>
<feature type="domain" description="RING-type" evidence="6">
    <location>
        <begin position="7"/>
        <end position="47"/>
    </location>
</feature>
<dbReference type="GO" id="GO:0007131">
    <property type="term" value="P:reciprocal meiotic recombination"/>
    <property type="evidence" value="ECO:0007669"/>
    <property type="project" value="InterPro"/>
</dbReference>
<dbReference type="KEGG" id="soy:115880256"/>
<keyword evidence="3" id="KW-0862">Zinc</keyword>
<keyword evidence="1" id="KW-0479">Metal-binding</keyword>
<dbReference type="Proteomes" id="UP000504635">
    <property type="component" value="Unplaced"/>
</dbReference>
<keyword evidence="7" id="KW-1185">Reference proteome</keyword>
<dbReference type="GO" id="GO:0019789">
    <property type="term" value="F:SUMO transferase activity"/>
    <property type="evidence" value="ECO:0007669"/>
    <property type="project" value="InterPro"/>
</dbReference>
<reference evidence="8" key="1">
    <citation type="submission" date="2025-08" db="UniProtKB">
        <authorList>
            <consortium name="RefSeq"/>
        </authorList>
    </citation>
    <scope>IDENTIFICATION</scope>
    <source>
        <tissue evidence="8">Gonads</tissue>
    </source>
</reference>
<dbReference type="InterPro" id="IPR013083">
    <property type="entry name" value="Znf_RING/FYVE/PHD"/>
</dbReference>
<accession>A0A6J2XPK0</accession>
<dbReference type="OrthoDB" id="2535391at2759"/>
<dbReference type="Pfam" id="PF14634">
    <property type="entry name" value="zf-RING_5"/>
    <property type="match status" value="1"/>
</dbReference>
<dbReference type="SUPFAM" id="SSF57850">
    <property type="entry name" value="RING/U-box"/>
    <property type="match status" value="1"/>
</dbReference>
<evidence type="ECO:0000259" key="6">
    <source>
        <dbReference type="PROSITE" id="PS50089"/>
    </source>
</evidence>
<dbReference type="InParanoid" id="A0A6J2XPK0"/>
<evidence type="ECO:0000313" key="8">
    <source>
        <dbReference type="RefSeq" id="XP_030753297.1"/>
    </source>
</evidence>
<keyword evidence="4" id="KW-0469">Meiosis</keyword>
<keyword evidence="2 5" id="KW-0863">Zinc-finger</keyword>
<evidence type="ECO:0000256" key="5">
    <source>
        <dbReference type="PROSITE-ProRule" id="PRU00175"/>
    </source>
</evidence>
<evidence type="ECO:0000256" key="3">
    <source>
        <dbReference type="ARBA" id="ARBA00022833"/>
    </source>
</evidence>
<evidence type="ECO:0000313" key="7">
    <source>
        <dbReference type="Proteomes" id="UP000504635"/>
    </source>
</evidence>
<dbReference type="GO" id="GO:0007129">
    <property type="term" value="P:homologous chromosome pairing at meiosis"/>
    <property type="evidence" value="ECO:0007669"/>
    <property type="project" value="TreeGrafter"/>
</dbReference>
<dbReference type="PROSITE" id="PS50089">
    <property type="entry name" value="ZF_RING_2"/>
    <property type="match status" value="1"/>
</dbReference>
<dbReference type="GO" id="GO:0016874">
    <property type="term" value="F:ligase activity"/>
    <property type="evidence" value="ECO:0007669"/>
    <property type="project" value="UniProtKB-KW"/>
</dbReference>
<dbReference type="InterPro" id="IPR042123">
    <property type="entry name" value="Zip3/RNF212-like"/>
</dbReference>
<dbReference type="AlphaFoldDB" id="A0A6J2XPK0"/>
<dbReference type="Gene3D" id="3.30.40.10">
    <property type="entry name" value="Zinc/RING finger domain, C3HC4 (zinc finger)"/>
    <property type="match status" value="1"/>
</dbReference>
<dbReference type="PROSITE" id="PS00518">
    <property type="entry name" value="ZF_RING_1"/>
    <property type="match status" value="1"/>
</dbReference>
<evidence type="ECO:0000256" key="4">
    <source>
        <dbReference type="ARBA" id="ARBA00023254"/>
    </source>
</evidence>
<dbReference type="GeneID" id="115880256"/>
<dbReference type="InterPro" id="IPR017907">
    <property type="entry name" value="Znf_RING_CS"/>
</dbReference>
<evidence type="ECO:0000256" key="1">
    <source>
        <dbReference type="ARBA" id="ARBA00022723"/>
    </source>
</evidence>
<dbReference type="PANTHER" id="PTHR22663:SF17">
    <property type="entry name" value="RING FINGER PROTEIN NARYA-RELATED"/>
    <property type="match status" value="1"/>
</dbReference>
<dbReference type="PANTHER" id="PTHR22663">
    <property type="entry name" value="RING FINGER PROTEIN NARYA-RELATED"/>
    <property type="match status" value="1"/>
</dbReference>
<dbReference type="InterPro" id="IPR001841">
    <property type="entry name" value="Znf_RING"/>
</dbReference>
<gene>
    <name evidence="8" type="primary">LOC115880256</name>
</gene>
<sequence length="239" mass="27187">MKDWVFCNKCSAKYQSNFKFHLTECGHVFCDRCALKIKETKKCLLCNNSSSTMELSQEMDHSMQMFFWPLENIVQQSLQVINFQKMHKNLYLQFLYKKYDYAKRQCISSHNSIQKLKKENQELREMLKKAGFKTNPFLTSTPALGPNQTADNDLSVMSSIKFGTPGSIPGSARRILQSEKAMQNYLGLSKNSSLGTPSPAQMVPKGYHVPVHQSPAGVTPSFMARIRGKSANLPIYPRK</sequence>
<organism evidence="7 8">
    <name type="scientific">Sitophilus oryzae</name>
    <name type="common">Rice weevil</name>
    <name type="synonym">Curculio oryzae</name>
    <dbReference type="NCBI Taxonomy" id="7048"/>
    <lineage>
        <taxon>Eukaryota</taxon>
        <taxon>Metazoa</taxon>
        <taxon>Ecdysozoa</taxon>
        <taxon>Arthropoda</taxon>
        <taxon>Hexapoda</taxon>
        <taxon>Insecta</taxon>
        <taxon>Pterygota</taxon>
        <taxon>Neoptera</taxon>
        <taxon>Endopterygota</taxon>
        <taxon>Coleoptera</taxon>
        <taxon>Polyphaga</taxon>
        <taxon>Cucujiformia</taxon>
        <taxon>Curculionidae</taxon>
        <taxon>Dryophthorinae</taxon>
        <taxon>Sitophilus</taxon>
    </lineage>
</organism>
<protein>
    <submittedName>
        <fullName evidence="8">Probable E3 SUMO-protein ligase RNF212</fullName>
    </submittedName>
</protein>
<name>A0A6J2XPK0_SITOR</name>
<dbReference type="RefSeq" id="XP_030753297.1">
    <property type="nucleotide sequence ID" value="XM_030897437.1"/>
</dbReference>
<dbReference type="GO" id="GO:0016925">
    <property type="term" value="P:protein sumoylation"/>
    <property type="evidence" value="ECO:0007669"/>
    <property type="project" value="TreeGrafter"/>
</dbReference>
<proteinExistence type="predicted"/>